<dbReference type="Proteomes" id="UP000247233">
    <property type="component" value="Unassembled WGS sequence"/>
</dbReference>
<evidence type="ECO:0000313" key="3">
    <source>
        <dbReference type="Proteomes" id="UP000247233"/>
    </source>
</evidence>
<dbReference type="AlphaFoldDB" id="A0A317WXQ0"/>
<gene>
    <name evidence="2" type="ORF">BO70DRAFT_134172</name>
</gene>
<dbReference type="STRING" id="1448321.A0A317WXQ0"/>
<dbReference type="OrthoDB" id="76567at2759"/>
<sequence>MPPPTHSARQKLRGASVEKSPPSPQEIYDEIVHQLHTLDDFKEWVYEGIEPDDGDLICHSLLSTGEVESKRAFINFNSVTKALWVRAFNPLAVQTQWMQDALWQTDLLSEKMWDRCLIYVGRGTTHHGFSGPYLKSCKRPDGHITVNSDSPLVVEGGWENAWPRIQADKDLWIYGTTSTHIVILLKWSKTADDKVQGVAEVWRRLEGKAVLDDELVIFPEPVPTPDPARDRIGFTQGLILGSMILEDQDPDVVIYLEMAKLRKIARKRLERQRLTIA</sequence>
<dbReference type="GeneID" id="37060303"/>
<evidence type="ECO:0000256" key="1">
    <source>
        <dbReference type="SAM" id="MobiDB-lite"/>
    </source>
</evidence>
<proteinExistence type="predicted"/>
<organism evidence="2 3">
    <name type="scientific">Aspergillus heteromorphus CBS 117.55</name>
    <dbReference type="NCBI Taxonomy" id="1448321"/>
    <lineage>
        <taxon>Eukaryota</taxon>
        <taxon>Fungi</taxon>
        <taxon>Dikarya</taxon>
        <taxon>Ascomycota</taxon>
        <taxon>Pezizomycotina</taxon>
        <taxon>Eurotiomycetes</taxon>
        <taxon>Eurotiomycetidae</taxon>
        <taxon>Eurotiales</taxon>
        <taxon>Aspergillaceae</taxon>
        <taxon>Aspergillus</taxon>
        <taxon>Aspergillus subgen. Circumdati</taxon>
    </lineage>
</organism>
<keyword evidence="3" id="KW-1185">Reference proteome</keyword>
<accession>A0A317WXQ0</accession>
<name>A0A317WXQ0_9EURO</name>
<feature type="region of interest" description="Disordered" evidence="1">
    <location>
        <begin position="1"/>
        <end position="23"/>
    </location>
</feature>
<reference evidence="2 3" key="1">
    <citation type="submission" date="2016-12" db="EMBL/GenBank/DDBJ databases">
        <title>The genomes of Aspergillus section Nigri reveals drivers in fungal speciation.</title>
        <authorList>
            <consortium name="DOE Joint Genome Institute"/>
            <person name="Vesth T.C."/>
            <person name="Nybo J."/>
            <person name="Theobald S."/>
            <person name="Brandl J."/>
            <person name="Frisvad J.C."/>
            <person name="Nielsen K.F."/>
            <person name="Lyhne E.K."/>
            <person name="Kogle M.E."/>
            <person name="Kuo A."/>
            <person name="Riley R."/>
            <person name="Clum A."/>
            <person name="Nolan M."/>
            <person name="Lipzen A."/>
            <person name="Salamov A."/>
            <person name="Henrissat B."/>
            <person name="Wiebenga A."/>
            <person name="De Vries R.P."/>
            <person name="Grigoriev I.V."/>
            <person name="Mortensen U.H."/>
            <person name="Andersen M.R."/>
            <person name="Baker S.E."/>
        </authorList>
    </citation>
    <scope>NUCLEOTIDE SEQUENCE [LARGE SCALE GENOMIC DNA]</scope>
    <source>
        <strain evidence="2 3">CBS 117.55</strain>
    </source>
</reference>
<protein>
    <submittedName>
        <fullName evidence="2">Uncharacterized protein</fullName>
    </submittedName>
</protein>
<comment type="caution">
    <text evidence="2">The sequence shown here is derived from an EMBL/GenBank/DDBJ whole genome shotgun (WGS) entry which is preliminary data.</text>
</comment>
<dbReference type="EMBL" id="MSFL01000003">
    <property type="protein sequence ID" value="PWY90102.1"/>
    <property type="molecule type" value="Genomic_DNA"/>
</dbReference>
<dbReference type="VEuPathDB" id="FungiDB:BO70DRAFT_134172"/>
<dbReference type="RefSeq" id="XP_025402933.1">
    <property type="nucleotide sequence ID" value="XM_025538066.1"/>
</dbReference>
<evidence type="ECO:0000313" key="2">
    <source>
        <dbReference type="EMBL" id="PWY90102.1"/>
    </source>
</evidence>